<dbReference type="InterPro" id="IPR013894">
    <property type="entry name" value="RMI1_OB"/>
</dbReference>
<dbReference type="GO" id="GO:0031422">
    <property type="term" value="C:RecQ family helicase-topoisomerase III complex"/>
    <property type="evidence" value="ECO:0007669"/>
    <property type="project" value="TreeGrafter"/>
</dbReference>
<feature type="domain" description="RecQ mediated genome instability protein 1 OB-fold" evidence="7">
    <location>
        <begin position="67"/>
        <end position="202"/>
    </location>
</feature>
<dbReference type="Gene3D" id="2.40.50.770">
    <property type="entry name" value="RecQ-mediated genome instability protein Rmi1, C-terminal domain"/>
    <property type="match status" value="1"/>
</dbReference>
<dbReference type="InterPro" id="IPR044881">
    <property type="entry name" value="RMI1_N_N_sf"/>
</dbReference>
<dbReference type="InterPro" id="IPR032199">
    <property type="entry name" value="RMI1_C"/>
</dbReference>
<comment type="similarity">
    <text evidence="2">Belongs to the RMI1 family.</text>
</comment>
<comment type="subcellular location">
    <subcellularLocation>
        <location evidence="1">Nucleus</location>
    </subcellularLocation>
</comment>
<dbReference type="InterPro" id="IPR042470">
    <property type="entry name" value="RMI1_N_C_sf"/>
</dbReference>
<evidence type="ECO:0000256" key="6">
    <source>
        <dbReference type="ARBA" id="ARBA00024977"/>
    </source>
</evidence>
<evidence type="ECO:0000256" key="5">
    <source>
        <dbReference type="ARBA" id="ARBA00023242"/>
    </source>
</evidence>
<dbReference type="Pfam" id="PF08585">
    <property type="entry name" value="RMI1_N_C"/>
    <property type="match status" value="1"/>
</dbReference>
<dbReference type="Pfam" id="PF16099">
    <property type="entry name" value="RMI1_C"/>
    <property type="match status" value="1"/>
</dbReference>
<feature type="domain" description="RMI1 N-terminal" evidence="9">
    <location>
        <begin position="12"/>
        <end position="61"/>
    </location>
</feature>
<keyword evidence="11" id="KW-1185">Reference proteome</keyword>
<sequence length="660" mass="74303">MKMISARIETWLEATWHLKVPSHWLRACVEWIQQENQGAALTQAQINKQVFEQWLLTDLRDLENPILPVGISETQKHEISGFYCLQIDSLVDVSQAAYSQLQKIRGKDTTNEQVTSTHISQRPWEAKPTRMLMLQLTDGVQELQGMEYQPIPALNSSLSPGTKVLLMGNITCRLGLLLLKPENVRVLGGEVESLVDENSQKRILARLIGEPYDTAVTRVNGNDQNRADRIDGMAQLLGPSDDELFAGFDEDDLVLEPRMDSESGYCSKTDASLSISNYTQPPTSALDNRWQSMESQNPEMSREFQSENRKFLDYNDEDFDEFPLDELDDDLFLQDEMNAEFEPDGAMIQSPKYHKPLVEEPHRGNANHVAESNHRSSPCQEQNVKADNTSGYKLQSHVKHLESDIYTKNAGPGSMLNNSNAQESHNFLKKTSVSPVERRNNTNTLTMELEYEQQKSLELCGSFDSGPKHDTNPGNLCTMPAVVSGSSSNGGIFHQDCVRQNNMNGRKFRSGSVELNSEPFTYLHILLDKKPDVITVVQIKGFIVTLLNKLTSNGGLWSIKARISDGTAYMDVELGDDILRSLIGFSVAEMRVSIKCPNQQQKVTAGLQKCQQELVDLCCLMTIEFNPTVPTSRVLALREVSLEDLQHLERRACEERTVFK</sequence>
<evidence type="ECO:0000259" key="7">
    <source>
        <dbReference type="Pfam" id="PF08585"/>
    </source>
</evidence>
<proteinExistence type="inferred from homology"/>
<evidence type="ECO:0000256" key="1">
    <source>
        <dbReference type="ARBA" id="ARBA00004123"/>
    </source>
</evidence>
<dbReference type="OrthoDB" id="341511at2759"/>
<dbReference type="Gene3D" id="1.10.8.1020">
    <property type="entry name" value="RecQ-mediated genome instability protein 1, N-terminal domain"/>
    <property type="match status" value="1"/>
</dbReference>
<dbReference type="Pfam" id="PF21000">
    <property type="entry name" value="RMI1_N_N"/>
    <property type="match status" value="1"/>
</dbReference>
<dbReference type="FunFam" id="1.10.8.1020:FF:000001">
    <property type="entry name" value="RecQ-mediated genome instability protein 1"/>
    <property type="match status" value="1"/>
</dbReference>
<reference evidence="10 11" key="1">
    <citation type="journal article" date="2018" name="Nat. Ecol. Evol.">
        <title>Shark genomes provide insights into elasmobranch evolution and the origin of vertebrates.</title>
        <authorList>
            <person name="Hara Y"/>
            <person name="Yamaguchi K"/>
            <person name="Onimaru K"/>
            <person name="Kadota M"/>
            <person name="Koyanagi M"/>
            <person name="Keeley SD"/>
            <person name="Tatsumi K"/>
            <person name="Tanaka K"/>
            <person name="Motone F"/>
            <person name="Kageyama Y"/>
            <person name="Nozu R"/>
            <person name="Adachi N"/>
            <person name="Nishimura O"/>
            <person name="Nakagawa R"/>
            <person name="Tanegashima C"/>
            <person name="Kiyatake I"/>
            <person name="Matsumoto R"/>
            <person name="Murakumo K"/>
            <person name="Nishida K"/>
            <person name="Terakita A"/>
            <person name="Kuratani S"/>
            <person name="Sato K"/>
            <person name="Hyodo S Kuraku.S."/>
        </authorList>
    </citation>
    <scope>NUCLEOTIDE SEQUENCE [LARGE SCALE GENOMIC DNA]</scope>
</reference>
<dbReference type="AlphaFoldDB" id="A0A401P2W7"/>
<dbReference type="GO" id="GO:0016604">
    <property type="term" value="C:nuclear body"/>
    <property type="evidence" value="ECO:0007669"/>
    <property type="project" value="TreeGrafter"/>
</dbReference>
<evidence type="ECO:0000256" key="2">
    <source>
        <dbReference type="ARBA" id="ARBA00006395"/>
    </source>
</evidence>
<dbReference type="InterPro" id="IPR049363">
    <property type="entry name" value="RMI1_N"/>
</dbReference>
<dbReference type="GO" id="GO:0000724">
    <property type="term" value="P:double-strand break repair via homologous recombination"/>
    <property type="evidence" value="ECO:0007669"/>
    <property type="project" value="TreeGrafter"/>
</dbReference>
<keyword evidence="4" id="KW-0235">DNA replication</keyword>
<dbReference type="GO" id="GO:0000712">
    <property type="term" value="P:resolution of meiotic recombination intermediates"/>
    <property type="evidence" value="ECO:0007669"/>
    <property type="project" value="TreeGrafter"/>
</dbReference>
<dbReference type="OMA" id="SATWHVK"/>
<evidence type="ECO:0000259" key="8">
    <source>
        <dbReference type="Pfam" id="PF16099"/>
    </source>
</evidence>
<organism evidence="10 11">
    <name type="scientific">Scyliorhinus torazame</name>
    <name type="common">Cloudy catshark</name>
    <name type="synonym">Catulus torazame</name>
    <dbReference type="NCBI Taxonomy" id="75743"/>
    <lineage>
        <taxon>Eukaryota</taxon>
        <taxon>Metazoa</taxon>
        <taxon>Chordata</taxon>
        <taxon>Craniata</taxon>
        <taxon>Vertebrata</taxon>
        <taxon>Chondrichthyes</taxon>
        <taxon>Elasmobranchii</taxon>
        <taxon>Galeomorphii</taxon>
        <taxon>Galeoidea</taxon>
        <taxon>Carcharhiniformes</taxon>
        <taxon>Scyliorhinidae</taxon>
        <taxon>Scyliorhinus</taxon>
    </lineage>
</organism>
<dbReference type="GO" id="GO:0006260">
    <property type="term" value="P:DNA replication"/>
    <property type="evidence" value="ECO:0007669"/>
    <property type="project" value="UniProtKB-KW"/>
</dbReference>
<gene>
    <name evidence="10" type="ORF">scyTo_0010247</name>
</gene>
<dbReference type="PANTHER" id="PTHR14790">
    <property type="entry name" value="RECQ-MEDIATED GENOME INSTABILITY PROTEIN 1 RMI1"/>
    <property type="match status" value="1"/>
</dbReference>
<evidence type="ECO:0000259" key="9">
    <source>
        <dbReference type="Pfam" id="PF21000"/>
    </source>
</evidence>
<evidence type="ECO:0000313" key="11">
    <source>
        <dbReference type="Proteomes" id="UP000288216"/>
    </source>
</evidence>
<comment type="function">
    <text evidence="6">Essential component of the RMI complex, a complex that plays an important role in the processing of homologous recombination intermediates to limit DNA crossover formation in cells. Promotes TOP3A binding to double Holliday junctions (DHJ) and hence stimulates TOP3A-mediated dissolution. Required for BLM phosphorylation during mitosis. Within the BLM complex, required for BLM and TOP3A stability.</text>
</comment>
<dbReference type="Proteomes" id="UP000288216">
    <property type="component" value="Unassembled WGS sequence"/>
</dbReference>
<feature type="domain" description="RecQ-mediated genome instability protein 1 C-terminal OB-fold" evidence="8">
    <location>
        <begin position="517"/>
        <end position="651"/>
    </location>
</feature>
<name>A0A401P2W7_SCYTO</name>
<dbReference type="GO" id="GO:0000166">
    <property type="term" value="F:nucleotide binding"/>
    <property type="evidence" value="ECO:0007669"/>
    <property type="project" value="InterPro"/>
</dbReference>
<evidence type="ECO:0000256" key="3">
    <source>
        <dbReference type="ARBA" id="ARBA00018987"/>
    </source>
</evidence>
<dbReference type="SMART" id="SM01161">
    <property type="entry name" value="DUF1767"/>
    <property type="match status" value="1"/>
</dbReference>
<keyword evidence="5" id="KW-0539">Nucleus</keyword>
<comment type="caution">
    <text evidence="10">The sequence shown here is derived from an EMBL/GenBank/DDBJ whole genome shotgun (WGS) entry which is preliminary data.</text>
</comment>
<dbReference type="EMBL" id="BFAA01004379">
    <property type="protein sequence ID" value="GCB67440.1"/>
    <property type="molecule type" value="Genomic_DNA"/>
</dbReference>
<dbReference type="PANTHER" id="PTHR14790:SF15">
    <property type="entry name" value="RECQ-MEDIATED GENOME INSTABILITY PROTEIN 1"/>
    <property type="match status" value="1"/>
</dbReference>
<evidence type="ECO:0000256" key="4">
    <source>
        <dbReference type="ARBA" id="ARBA00022705"/>
    </source>
</evidence>
<dbReference type="FunFam" id="2.40.50.770:FF:000002">
    <property type="entry name" value="recQ-mediated genome instability protein 1"/>
    <property type="match status" value="1"/>
</dbReference>
<dbReference type="Gene3D" id="2.40.50.510">
    <property type="match status" value="1"/>
</dbReference>
<protein>
    <recommendedName>
        <fullName evidence="3">RecQ-mediated genome instability protein 1</fullName>
    </recommendedName>
</protein>
<evidence type="ECO:0000313" key="10">
    <source>
        <dbReference type="EMBL" id="GCB67440.1"/>
    </source>
</evidence>
<dbReference type="STRING" id="75743.A0A401P2W7"/>
<accession>A0A401P2W7</accession>